<dbReference type="Proteomes" id="UP000229307">
    <property type="component" value="Unassembled WGS sequence"/>
</dbReference>
<dbReference type="SUPFAM" id="SSF160246">
    <property type="entry name" value="EspE N-terminal domain-like"/>
    <property type="match status" value="1"/>
</dbReference>
<dbReference type="AlphaFoldDB" id="A0A2M7SD32"/>
<protein>
    <recommendedName>
        <fullName evidence="3">Type II secretion system protein GspE</fullName>
    </recommendedName>
</protein>
<evidence type="ECO:0000313" key="2">
    <source>
        <dbReference type="Proteomes" id="UP000229307"/>
    </source>
</evidence>
<accession>A0A2M7SD32</accession>
<dbReference type="EMBL" id="PFMR01000118">
    <property type="protein sequence ID" value="PIZ17422.1"/>
    <property type="molecule type" value="Genomic_DNA"/>
</dbReference>
<organism evidence="1 2">
    <name type="scientific">Candidatus Desantisbacteria bacterium CG_4_10_14_0_8_um_filter_48_22</name>
    <dbReference type="NCBI Taxonomy" id="1974543"/>
    <lineage>
        <taxon>Bacteria</taxon>
        <taxon>Candidatus Desantisiibacteriota</taxon>
    </lineage>
</organism>
<sequence>MEEKKKKFGETLIEKGVITEQQLKEGLSNQKVTGRTLGETLVRLGFVTREIMNKQLTDYYGAPWLK</sequence>
<evidence type="ECO:0008006" key="3">
    <source>
        <dbReference type="Google" id="ProtNLM"/>
    </source>
</evidence>
<evidence type="ECO:0000313" key="1">
    <source>
        <dbReference type="EMBL" id="PIZ17422.1"/>
    </source>
</evidence>
<dbReference type="InterPro" id="IPR037257">
    <property type="entry name" value="T2SS_E_N_sf"/>
</dbReference>
<proteinExistence type="predicted"/>
<comment type="caution">
    <text evidence="1">The sequence shown here is derived from an EMBL/GenBank/DDBJ whole genome shotgun (WGS) entry which is preliminary data.</text>
</comment>
<reference evidence="2" key="1">
    <citation type="submission" date="2017-09" db="EMBL/GenBank/DDBJ databases">
        <title>Depth-based differentiation of microbial function through sediment-hosted aquifers and enrichment of novel symbionts in the deep terrestrial subsurface.</title>
        <authorList>
            <person name="Probst A.J."/>
            <person name="Ladd B."/>
            <person name="Jarett J.K."/>
            <person name="Geller-Mcgrath D.E."/>
            <person name="Sieber C.M.K."/>
            <person name="Emerson J.B."/>
            <person name="Anantharaman K."/>
            <person name="Thomas B.C."/>
            <person name="Malmstrom R."/>
            <person name="Stieglmeier M."/>
            <person name="Klingl A."/>
            <person name="Woyke T."/>
            <person name="Ryan C.M."/>
            <person name="Banfield J.F."/>
        </authorList>
    </citation>
    <scope>NUCLEOTIDE SEQUENCE [LARGE SCALE GENOMIC DNA]</scope>
</reference>
<gene>
    <name evidence="1" type="ORF">COY52_04580</name>
</gene>
<name>A0A2M7SD32_9BACT</name>